<dbReference type="GeneID" id="93580696"/>
<dbReference type="Proteomes" id="UP000184499">
    <property type="component" value="Unassembled WGS sequence"/>
</dbReference>
<dbReference type="VEuPathDB" id="FungiDB:ASPBRDRAFT_60329"/>
<evidence type="ECO:0000313" key="1">
    <source>
        <dbReference type="EMBL" id="OJJ65704.1"/>
    </source>
</evidence>
<dbReference type="OMA" id="YDWVFPE"/>
<dbReference type="STRING" id="767769.A0A1L9U1Y1"/>
<dbReference type="EMBL" id="KV878711">
    <property type="protein sequence ID" value="OJJ65704.1"/>
    <property type="molecule type" value="Genomic_DNA"/>
</dbReference>
<dbReference type="RefSeq" id="XP_067472955.1">
    <property type="nucleotide sequence ID" value="XM_067628208.1"/>
</dbReference>
<reference evidence="2" key="1">
    <citation type="journal article" date="2017" name="Genome Biol.">
        <title>Comparative genomics reveals high biological diversity and specific adaptations in the industrially and medically important fungal genus Aspergillus.</title>
        <authorList>
            <person name="de Vries R.P."/>
            <person name="Riley R."/>
            <person name="Wiebenga A."/>
            <person name="Aguilar-Osorio G."/>
            <person name="Amillis S."/>
            <person name="Uchima C.A."/>
            <person name="Anderluh G."/>
            <person name="Asadollahi M."/>
            <person name="Askin M."/>
            <person name="Barry K."/>
            <person name="Battaglia E."/>
            <person name="Bayram O."/>
            <person name="Benocci T."/>
            <person name="Braus-Stromeyer S.A."/>
            <person name="Caldana C."/>
            <person name="Canovas D."/>
            <person name="Cerqueira G.C."/>
            <person name="Chen F."/>
            <person name="Chen W."/>
            <person name="Choi C."/>
            <person name="Clum A."/>
            <person name="Dos Santos R.A."/>
            <person name="Damasio A.R."/>
            <person name="Diallinas G."/>
            <person name="Emri T."/>
            <person name="Fekete E."/>
            <person name="Flipphi M."/>
            <person name="Freyberg S."/>
            <person name="Gallo A."/>
            <person name="Gournas C."/>
            <person name="Habgood R."/>
            <person name="Hainaut M."/>
            <person name="Harispe M.L."/>
            <person name="Henrissat B."/>
            <person name="Hilden K.S."/>
            <person name="Hope R."/>
            <person name="Hossain A."/>
            <person name="Karabika E."/>
            <person name="Karaffa L."/>
            <person name="Karanyi Z."/>
            <person name="Krasevec N."/>
            <person name="Kuo A."/>
            <person name="Kusch H."/>
            <person name="LaButti K."/>
            <person name="Lagendijk E.L."/>
            <person name="Lapidus A."/>
            <person name="Levasseur A."/>
            <person name="Lindquist E."/>
            <person name="Lipzen A."/>
            <person name="Logrieco A.F."/>
            <person name="MacCabe A."/>
            <person name="Maekelae M.R."/>
            <person name="Malavazi I."/>
            <person name="Melin P."/>
            <person name="Meyer V."/>
            <person name="Mielnichuk N."/>
            <person name="Miskei M."/>
            <person name="Molnar A.P."/>
            <person name="Mule G."/>
            <person name="Ngan C.Y."/>
            <person name="Orejas M."/>
            <person name="Orosz E."/>
            <person name="Ouedraogo J.P."/>
            <person name="Overkamp K.M."/>
            <person name="Park H.-S."/>
            <person name="Perrone G."/>
            <person name="Piumi F."/>
            <person name="Punt P.J."/>
            <person name="Ram A.F."/>
            <person name="Ramon A."/>
            <person name="Rauscher S."/>
            <person name="Record E."/>
            <person name="Riano-Pachon D.M."/>
            <person name="Robert V."/>
            <person name="Roehrig J."/>
            <person name="Ruller R."/>
            <person name="Salamov A."/>
            <person name="Salih N.S."/>
            <person name="Samson R.A."/>
            <person name="Sandor E."/>
            <person name="Sanguinetti M."/>
            <person name="Schuetze T."/>
            <person name="Sepcic K."/>
            <person name="Shelest E."/>
            <person name="Sherlock G."/>
            <person name="Sophianopoulou V."/>
            <person name="Squina F.M."/>
            <person name="Sun H."/>
            <person name="Susca A."/>
            <person name="Todd R.B."/>
            <person name="Tsang A."/>
            <person name="Unkles S.E."/>
            <person name="van de Wiele N."/>
            <person name="van Rossen-Uffink D."/>
            <person name="Oliveira J.V."/>
            <person name="Vesth T.C."/>
            <person name="Visser J."/>
            <person name="Yu J.-H."/>
            <person name="Zhou M."/>
            <person name="Andersen M.R."/>
            <person name="Archer D.B."/>
            <person name="Baker S.E."/>
            <person name="Benoit I."/>
            <person name="Brakhage A.A."/>
            <person name="Braus G.H."/>
            <person name="Fischer R."/>
            <person name="Frisvad J.C."/>
            <person name="Goldman G.H."/>
            <person name="Houbraken J."/>
            <person name="Oakley B."/>
            <person name="Pocsi I."/>
            <person name="Scazzocchio C."/>
            <person name="Seiboth B."/>
            <person name="vanKuyk P.A."/>
            <person name="Wortman J."/>
            <person name="Dyer P.S."/>
            <person name="Grigoriev I.V."/>
        </authorList>
    </citation>
    <scope>NUCLEOTIDE SEQUENCE [LARGE SCALE GENOMIC DNA]</scope>
    <source>
        <strain evidence="2">CBS 101740 / IMI 381727 / IBT 21946</strain>
    </source>
</reference>
<protein>
    <submittedName>
        <fullName evidence="1">Uncharacterized protein</fullName>
    </submittedName>
</protein>
<dbReference type="AlphaFoldDB" id="A0A1L9U1Y1"/>
<keyword evidence="2" id="KW-1185">Reference proteome</keyword>
<proteinExistence type="predicted"/>
<name>A0A1L9U1Y1_ASPBC</name>
<organism evidence="1 2">
    <name type="scientific">Aspergillus brasiliensis (strain CBS 101740 / IMI 381727 / IBT 21946)</name>
    <dbReference type="NCBI Taxonomy" id="767769"/>
    <lineage>
        <taxon>Eukaryota</taxon>
        <taxon>Fungi</taxon>
        <taxon>Dikarya</taxon>
        <taxon>Ascomycota</taxon>
        <taxon>Pezizomycotina</taxon>
        <taxon>Eurotiomycetes</taxon>
        <taxon>Eurotiomycetidae</taxon>
        <taxon>Eurotiales</taxon>
        <taxon>Aspergillaceae</taxon>
        <taxon>Aspergillus</taxon>
        <taxon>Aspergillus subgen. Circumdati</taxon>
    </lineage>
</organism>
<evidence type="ECO:0000313" key="2">
    <source>
        <dbReference type="Proteomes" id="UP000184499"/>
    </source>
</evidence>
<gene>
    <name evidence="1" type="ORF">ASPBRDRAFT_60329</name>
</gene>
<dbReference type="OrthoDB" id="4500163at2759"/>
<accession>A0A1L9U1Y1</accession>
<sequence>MPTLTSWNDDVGFEVSDIQVTVNQAFEQGQRVTVIGTMHSTTQYMVNTAIIISLKNIDGLISTISSIHTNNIAIIYSAQFSLYILVVKLVTPAGYIMEISESQNKEYLPIIHSYNNILGNFCEVIVHIFKTQPSHVSFQVAQIDTFLDGFAAGLQTLKKNYDEQCRESMDPEIPRTASPGAWLDPIESKNISLFEVFDRLCPSAKLAALINSTLVYLPLGINLHSSYIINPCDRAILWAHDDPDFEFYDWVFLEKWWDTIRAFQQLNDRFRREHDFTLPLPTSQCFTTGPACQQDSRWAIGNFANAADLDCIRRFLQICKQLDPKNLFLNDYFKTMFTKYF</sequence>